<reference evidence="5 6" key="1">
    <citation type="journal article" date="2011" name="Genome Biol. Evol.">
        <title>Integration of the genetic map and genome assembly of fugu facilitates insights into distinct features of genome evolution in teleosts and mammals.</title>
        <authorList>
            <person name="Kai W."/>
            <person name="Kikuchi K."/>
            <person name="Tohari S."/>
            <person name="Chew A.K."/>
            <person name="Tay A."/>
            <person name="Fujiwara A."/>
            <person name="Hosoya S."/>
            <person name="Suetake H."/>
            <person name="Naruse K."/>
            <person name="Brenner S."/>
            <person name="Suzuki Y."/>
            <person name="Venkatesh B."/>
        </authorList>
    </citation>
    <scope>NUCLEOTIDE SEQUENCE [LARGE SCALE GENOMIC DNA]</scope>
</reference>
<dbReference type="GO" id="GO:0016651">
    <property type="term" value="F:oxidoreductase activity, acting on NAD(P)H"/>
    <property type="evidence" value="ECO:0007669"/>
    <property type="project" value="InterPro"/>
</dbReference>
<keyword evidence="6" id="KW-1185">Reference proteome</keyword>
<dbReference type="Pfam" id="PF13450">
    <property type="entry name" value="NAD_binding_8"/>
    <property type="match status" value="1"/>
</dbReference>
<evidence type="ECO:0000313" key="5">
    <source>
        <dbReference type="Ensembl" id="ENSTRUP00000060610.1"/>
    </source>
</evidence>
<evidence type="ECO:0000256" key="2">
    <source>
        <dbReference type="ARBA" id="ARBA00022827"/>
    </source>
</evidence>
<dbReference type="Proteomes" id="UP000005226">
    <property type="component" value="Chromosome 1"/>
</dbReference>
<dbReference type="InterPro" id="IPR036188">
    <property type="entry name" value="FAD/NAD-bd_sf"/>
</dbReference>
<reference evidence="5" key="3">
    <citation type="submission" date="2025-09" db="UniProtKB">
        <authorList>
            <consortium name="Ensembl"/>
        </authorList>
    </citation>
    <scope>IDENTIFICATION</scope>
</reference>
<dbReference type="OMA" id="ICGGDAF"/>
<sequence>MSRVLVVGAGLTGSVCACLLRREMASKVHIVVWDKARGPGGRMSTSRHSDSSCQSADLGAQYITATPGYTHTHHSVYSELLSLGLLQSFDSIIEGQKLSDGSRNYMTPRGTSSVVRHFLSESGADLVCERHVTSLYRRGASWEVETKLGDRERFDVVVLTMPVPQILQLQGDVGNVLSVQQQQQLDGVVYSSRFAVALFFPPDVVFSFSWSARYVDGSIIRYVAADSRKRNADVPGLGPSLVVHTSVSFGLENLEKDKEEVQALILEELYKLLPELPQPVGVKCQKWRYSQVSCQVTSRRSLGLDGHRCCLLQVLTSVPDCPGHMTILDRPLLVCAGDAFSHSNFDGCVASARSVVAALKAAL</sequence>
<feature type="signal peptide" evidence="3">
    <location>
        <begin position="1"/>
        <end position="17"/>
    </location>
</feature>
<evidence type="ECO:0000259" key="4">
    <source>
        <dbReference type="Pfam" id="PF01593"/>
    </source>
</evidence>
<reference evidence="5" key="2">
    <citation type="submission" date="2025-08" db="UniProtKB">
        <authorList>
            <consortium name="Ensembl"/>
        </authorList>
    </citation>
    <scope>IDENTIFICATION</scope>
</reference>
<dbReference type="PANTHER" id="PTHR23357">
    <property type="entry name" value="RENALASE"/>
    <property type="match status" value="1"/>
</dbReference>
<protein>
    <submittedName>
        <fullName evidence="5">Renalase, FAD-dependent amine oxidase</fullName>
    </submittedName>
</protein>
<feature type="chain" id="PRO_5025603334" evidence="3">
    <location>
        <begin position="18"/>
        <end position="363"/>
    </location>
</feature>
<dbReference type="Pfam" id="PF01593">
    <property type="entry name" value="Amino_oxidase"/>
    <property type="match status" value="1"/>
</dbReference>
<proteinExistence type="predicted"/>
<dbReference type="Gene3D" id="3.90.660.10">
    <property type="match status" value="1"/>
</dbReference>
<feature type="domain" description="Amine oxidase" evidence="4">
    <location>
        <begin position="89"/>
        <end position="358"/>
    </location>
</feature>
<dbReference type="PROSITE" id="PS51257">
    <property type="entry name" value="PROKAR_LIPOPROTEIN"/>
    <property type="match status" value="1"/>
</dbReference>
<dbReference type="GeneTree" id="ENSGT00390000016052"/>
<dbReference type="Ensembl" id="ENSTRUT00000064990.1">
    <property type="protein sequence ID" value="ENSTRUP00000060610.1"/>
    <property type="gene ID" value="ENSTRUG00000030966.1"/>
</dbReference>
<dbReference type="AlphaFoldDB" id="A0A674MHW5"/>
<dbReference type="PANTHER" id="PTHR23357:SF1">
    <property type="entry name" value="RENALASE"/>
    <property type="match status" value="1"/>
</dbReference>
<dbReference type="GO" id="GO:0005576">
    <property type="term" value="C:extracellular region"/>
    <property type="evidence" value="ECO:0007669"/>
    <property type="project" value="TreeGrafter"/>
</dbReference>
<evidence type="ECO:0000256" key="3">
    <source>
        <dbReference type="SAM" id="SignalP"/>
    </source>
</evidence>
<organism evidence="5 6">
    <name type="scientific">Takifugu rubripes</name>
    <name type="common">Japanese pufferfish</name>
    <name type="synonym">Fugu rubripes</name>
    <dbReference type="NCBI Taxonomy" id="31033"/>
    <lineage>
        <taxon>Eukaryota</taxon>
        <taxon>Metazoa</taxon>
        <taxon>Chordata</taxon>
        <taxon>Craniata</taxon>
        <taxon>Vertebrata</taxon>
        <taxon>Euteleostomi</taxon>
        <taxon>Actinopterygii</taxon>
        <taxon>Neopterygii</taxon>
        <taxon>Teleostei</taxon>
        <taxon>Neoteleostei</taxon>
        <taxon>Acanthomorphata</taxon>
        <taxon>Eupercaria</taxon>
        <taxon>Tetraodontiformes</taxon>
        <taxon>Tetradontoidea</taxon>
        <taxon>Tetraodontidae</taxon>
        <taxon>Takifugu</taxon>
    </lineage>
</organism>
<keyword evidence="3" id="KW-0732">Signal</keyword>
<keyword evidence="1" id="KW-0285">Flavoprotein</keyword>
<dbReference type="InterPro" id="IPR040174">
    <property type="entry name" value="RNLS"/>
</dbReference>
<evidence type="ECO:0000313" key="6">
    <source>
        <dbReference type="Proteomes" id="UP000005226"/>
    </source>
</evidence>
<dbReference type="SUPFAM" id="SSF51905">
    <property type="entry name" value="FAD/NAD(P)-binding domain"/>
    <property type="match status" value="1"/>
</dbReference>
<dbReference type="Gene3D" id="3.50.50.60">
    <property type="entry name" value="FAD/NAD(P)-binding domain"/>
    <property type="match status" value="1"/>
</dbReference>
<keyword evidence="2" id="KW-0274">FAD</keyword>
<accession>A0A674MHW5</accession>
<dbReference type="InParanoid" id="A0A674MHW5"/>
<evidence type="ECO:0000256" key="1">
    <source>
        <dbReference type="ARBA" id="ARBA00022630"/>
    </source>
</evidence>
<name>A0A674MHW5_TAKRU</name>
<dbReference type="InterPro" id="IPR002937">
    <property type="entry name" value="Amino_oxidase"/>
</dbReference>
<gene>
    <name evidence="5" type="primary">rnls</name>
</gene>